<dbReference type="Proteomes" id="UP001214854">
    <property type="component" value="Unassembled WGS sequence"/>
</dbReference>
<keyword evidence="3" id="KW-1185">Reference proteome</keyword>
<name>A0ABT5HQ18_9CAUL</name>
<proteinExistence type="predicted"/>
<protein>
    <recommendedName>
        <fullName evidence="4">Nucleotidyltransferase</fullName>
    </recommendedName>
</protein>
<dbReference type="InterPro" id="IPR043519">
    <property type="entry name" value="NT_sf"/>
</dbReference>
<dbReference type="InterPro" id="IPR042090">
    <property type="entry name" value="CCA_tRNA_nucleotrans_2"/>
</dbReference>
<evidence type="ECO:0000256" key="1">
    <source>
        <dbReference type="ARBA" id="ARBA00023118"/>
    </source>
</evidence>
<keyword evidence="1" id="KW-0051">Antiviral defense</keyword>
<dbReference type="Pfam" id="PF18144">
    <property type="entry name" value="SMODS"/>
    <property type="match status" value="1"/>
</dbReference>
<evidence type="ECO:0008006" key="4">
    <source>
        <dbReference type="Google" id="ProtNLM"/>
    </source>
</evidence>
<evidence type="ECO:0000313" key="2">
    <source>
        <dbReference type="EMBL" id="MDC7682168.1"/>
    </source>
</evidence>
<dbReference type="SUPFAM" id="SSF81631">
    <property type="entry name" value="PAP/OAS1 substrate-binding domain"/>
    <property type="match status" value="1"/>
</dbReference>
<comment type="caution">
    <text evidence="2">The sequence shown here is derived from an EMBL/GenBank/DDBJ whole genome shotgun (WGS) entry which is preliminary data.</text>
</comment>
<accession>A0ABT5HQ18</accession>
<dbReference type="InterPro" id="IPR006116">
    <property type="entry name" value="NT_2-5OAS_ClassI-CCAase"/>
</dbReference>
<gene>
    <name evidence="2" type="ORF">PQU92_02705</name>
</gene>
<dbReference type="Gene3D" id="1.10.1410.30">
    <property type="entry name" value="CCA tRNA nucleotidyltransferase, domain 2"/>
    <property type="match status" value="1"/>
</dbReference>
<reference evidence="2 3" key="1">
    <citation type="submission" date="2023-01" db="EMBL/GenBank/DDBJ databases">
        <title>Novel species of the genus Asticcacaulis isolated from rivers.</title>
        <authorList>
            <person name="Lu H."/>
        </authorList>
    </citation>
    <scope>NUCLEOTIDE SEQUENCE [LARGE SCALE GENOMIC DNA]</scope>
    <source>
        <strain evidence="2 3">BYS171W</strain>
    </source>
</reference>
<dbReference type="RefSeq" id="WP_272746671.1">
    <property type="nucleotide sequence ID" value="NZ_JAQQKX010000001.1"/>
</dbReference>
<evidence type="ECO:0000313" key="3">
    <source>
        <dbReference type="Proteomes" id="UP001214854"/>
    </source>
</evidence>
<dbReference type="Gene3D" id="3.30.460.10">
    <property type="entry name" value="Beta Polymerase, domain 2"/>
    <property type="match status" value="1"/>
</dbReference>
<sequence length="293" mass="34118">MLPQASFKRFLYEIEPSKTTSQNCARAYASVRNFLFDHEDYRDLTRDVFVAGSYARDTAIRPRKINGRIKAPDVDIMVVTDHTRADHPEDVLQDLADVLAAKYNVKRTNRRSVRLESYGCQVDVVPVAYYRNKFRLPDRDAEEWIYTNPPRHKEWSTSQNQKFGKRFKPLVKMLKWWRQEHVSGKRPKGFLMEILVASYGPADEIHLGEAFAQTLENICHEYFDAAMRGRKPIIIDPAMPENNMLDGVSAPQWQAFIDKVRIHAQFARKAQISTDLNKAVWYWQKVFGDQFTG</sequence>
<dbReference type="EMBL" id="JAQQKX010000001">
    <property type="protein sequence ID" value="MDC7682168.1"/>
    <property type="molecule type" value="Genomic_DNA"/>
</dbReference>
<dbReference type="CDD" id="cd05400">
    <property type="entry name" value="NT_2-5OAS_ClassI-CCAase"/>
    <property type="match status" value="1"/>
</dbReference>
<dbReference type="SUPFAM" id="SSF81301">
    <property type="entry name" value="Nucleotidyltransferase"/>
    <property type="match status" value="1"/>
</dbReference>
<organism evidence="2 3">
    <name type="scientific">Asticcacaulis aquaticus</name>
    <dbReference type="NCBI Taxonomy" id="2984212"/>
    <lineage>
        <taxon>Bacteria</taxon>
        <taxon>Pseudomonadati</taxon>
        <taxon>Pseudomonadota</taxon>
        <taxon>Alphaproteobacteria</taxon>
        <taxon>Caulobacterales</taxon>
        <taxon>Caulobacteraceae</taxon>
        <taxon>Asticcacaulis</taxon>
    </lineage>
</organism>